<gene>
    <name evidence="1" type="ORF">DPQ33_13420</name>
</gene>
<dbReference type="Gene3D" id="6.10.280.50">
    <property type="match status" value="1"/>
</dbReference>
<name>A0A7M3MC78_9BACT</name>
<reference evidence="1 2" key="1">
    <citation type="submission" date="2018-06" db="EMBL/GenBank/DDBJ databases">
        <title>Complete genome of Desulfovibrio indonesiensis P37SLT.</title>
        <authorList>
            <person name="Crispim J.S."/>
            <person name="Vidigal P.M.P."/>
            <person name="Silva L.C.F."/>
            <person name="Laguardia C.N."/>
            <person name="Araujo L.C."/>
            <person name="Dias R.S."/>
            <person name="Sousa M.P."/>
            <person name="Paula S.O."/>
            <person name="Silva C."/>
        </authorList>
    </citation>
    <scope>NUCLEOTIDE SEQUENCE [LARGE SCALE GENOMIC DNA]</scope>
    <source>
        <strain evidence="1 2">P37SLT</strain>
    </source>
</reference>
<dbReference type="InterPro" id="IPR038444">
    <property type="entry name" value="DUF465_sf"/>
</dbReference>
<evidence type="ECO:0000313" key="2">
    <source>
        <dbReference type="Proteomes" id="UP000448292"/>
    </source>
</evidence>
<keyword evidence="2" id="KW-1185">Reference proteome</keyword>
<dbReference type="AlphaFoldDB" id="A0A7M3MC78"/>
<organism evidence="1 2">
    <name type="scientific">Oceanidesulfovibrio indonesiensis</name>
    <dbReference type="NCBI Taxonomy" id="54767"/>
    <lineage>
        <taxon>Bacteria</taxon>
        <taxon>Pseudomonadati</taxon>
        <taxon>Thermodesulfobacteriota</taxon>
        <taxon>Desulfovibrionia</taxon>
        <taxon>Desulfovibrionales</taxon>
        <taxon>Desulfovibrionaceae</taxon>
        <taxon>Oceanidesulfovibrio</taxon>
    </lineage>
</organism>
<proteinExistence type="predicted"/>
<dbReference type="RefSeq" id="WP_144303743.1">
    <property type="nucleotide sequence ID" value="NZ_QMIE01000013.1"/>
</dbReference>
<evidence type="ECO:0000313" key="1">
    <source>
        <dbReference type="EMBL" id="TVM15964.1"/>
    </source>
</evidence>
<dbReference type="EMBL" id="QMIE01000013">
    <property type="protein sequence ID" value="TVM15964.1"/>
    <property type="molecule type" value="Genomic_DNA"/>
</dbReference>
<dbReference type="OrthoDB" id="5471937at2"/>
<dbReference type="Proteomes" id="UP000448292">
    <property type="component" value="Unassembled WGS sequence"/>
</dbReference>
<protein>
    <submittedName>
        <fullName evidence="1">DUF465 domain-containing protein</fullName>
    </submittedName>
</protein>
<comment type="caution">
    <text evidence="1">The sequence shown here is derived from an EMBL/GenBank/DDBJ whole genome shotgun (WGS) entry which is preliminary data.</text>
</comment>
<sequence length="76" mass="9025">MEQRDLDLLEKHKEHDAELKALWEEHLFYEQQLQKLESKSGLSPSDQKTISEIKKKKLSGKTKIQGILDRYRTTEK</sequence>
<accession>A0A7M3MC78</accession>